<comment type="caution">
    <text evidence="1">The sequence shown here is derived from an EMBL/GenBank/DDBJ whole genome shotgun (WGS) entry which is preliminary data.</text>
</comment>
<proteinExistence type="predicted"/>
<gene>
    <name evidence="1" type="ORF">DHETER_LOCUS15872</name>
</gene>
<organism evidence="1 2">
    <name type="scientific">Dentiscutata heterogama</name>
    <dbReference type="NCBI Taxonomy" id="1316150"/>
    <lineage>
        <taxon>Eukaryota</taxon>
        <taxon>Fungi</taxon>
        <taxon>Fungi incertae sedis</taxon>
        <taxon>Mucoromycota</taxon>
        <taxon>Glomeromycotina</taxon>
        <taxon>Glomeromycetes</taxon>
        <taxon>Diversisporales</taxon>
        <taxon>Gigasporaceae</taxon>
        <taxon>Dentiscutata</taxon>
    </lineage>
</organism>
<protein>
    <submittedName>
        <fullName evidence="1">9731_t:CDS:1</fullName>
    </submittedName>
</protein>
<keyword evidence="2" id="KW-1185">Reference proteome</keyword>
<dbReference type="Proteomes" id="UP000789702">
    <property type="component" value="Unassembled WGS sequence"/>
</dbReference>
<accession>A0ACA9R0G7</accession>
<feature type="non-terminal residue" evidence="1">
    <location>
        <position position="124"/>
    </location>
</feature>
<dbReference type="EMBL" id="CAJVPU010057252">
    <property type="protein sequence ID" value="CAG8771729.1"/>
    <property type="molecule type" value="Genomic_DNA"/>
</dbReference>
<reference evidence="1" key="1">
    <citation type="submission" date="2021-06" db="EMBL/GenBank/DDBJ databases">
        <authorList>
            <person name="Kallberg Y."/>
            <person name="Tangrot J."/>
            <person name="Rosling A."/>
        </authorList>
    </citation>
    <scope>NUCLEOTIDE SEQUENCE</scope>
    <source>
        <strain evidence="1">IL203A</strain>
    </source>
</reference>
<evidence type="ECO:0000313" key="2">
    <source>
        <dbReference type="Proteomes" id="UP000789702"/>
    </source>
</evidence>
<sequence length="124" mass="13767">SSSDNEPDDNASLGSLFAYENNNTNTHCPTSLSIHNHDNFNTSLLTHNDDNINTPLLPTNNDDITIFQVSSSADNLTSKQLAQFQQFNNEKVKLTRVDEEDNLTSTSTNIILNKPVSKLSEIDQ</sequence>
<feature type="non-terminal residue" evidence="1">
    <location>
        <position position="1"/>
    </location>
</feature>
<name>A0ACA9R0G7_9GLOM</name>
<evidence type="ECO:0000313" key="1">
    <source>
        <dbReference type="EMBL" id="CAG8771729.1"/>
    </source>
</evidence>